<dbReference type="STRING" id="1121025.SAMN02745249_01062"/>
<protein>
    <recommendedName>
        <fullName evidence="3">Haloacid dehalogenase-like hydrolase</fullName>
    </recommendedName>
</protein>
<dbReference type="Gene3D" id="3.30.1240.10">
    <property type="match status" value="1"/>
</dbReference>
<evidence type="ECO:0000313" key="1">
    <source>
        <dbReference type="EMBL" id="SHE74485.1"/>
    </source>
</evidence>
<dbReference type="EMBL" id="FQUF01000013">
    <property type="protein sequence ID" value="SHE74485.1"/>
    <property type="molecule type" value="Genomic_DNA"/>
</dbReference>
<reference evidence="1 2" key="1">
    <citation type="submission" date="2016-11" db="EMBL/GenBank/DDBJ databases">
        <authorList>
            <person name="Jaros S."/>
            <person name="Januszkiewicz K."/>
            <person name="Wedrychowicz H."/>
        </authorList>
    </citation>
    <scope>NUCLEOTIDE SEQUENCE [LARGE SCALE GENOMIC DNA]</scope>
    <source>
        <strain evidence="1 2">DSM 15692</strain>
    </source>
</reference>
<dbReference type="PANTHER" id="PTHR10000:SF53">
    <property type="entry name" value="5-AMINO-6-(5-PHOSPHO-D-RIBITYLAMINO)URACIL PHOSPHATASE YBJI-RELATED"/>
    <property type="match status" value="1"/>
</dbReference>
<dbReference type="GO" id="GO:0005829">
    <property type="term" value="C:cytosol"/>
    <property type="evidence" value="ECO:0007669"/>
    <property type="project" value="TreeGrafter"/>
</dbReference>
<dbReference type="NCBIfam" id="TIGR01484">
    <property type="entry name" value="HAD-SF-IIB"/>
    <property type="match status" value="1"/>
</dbReference>
<dbReference type="OrthoDB" id="9814970at2"/>
<dbReference type="AlphaFoldDB" id="A0A1M4W004"/>
<dbReference type="InterPro" id="IPR036412">
    <property type="entry name" value="HAD-like_sf"/>
</dbReference>
<dbReference type="Gene3D" id="3.40.50.1000">
    <property type="entry name" value="HAD superfamily/HAD-like"/>
    <property type="match status" value="1"/>
</dbReference>
<dbReference type="NCBIfam" id="TIGR00099">
    <property type="entry name" value="Cof-subfamily"/>
    <property type="match status" value="1"/>
</dbReference>
<dbReference type="PANTHER" id="PTHR10000">
    <property type="entry name" value="PHOSPHOSERINE PHOSPHATASE"/>
    <property type="match status" value="1"/>
</dbReference>
<dbReference type="InterPro" id="IPR000150">
    <property type="entry name" value="Cof"/>
</dbReference>
<gene>
    <name evidence="1" type="ORF">SAMN02745249_01062</name>
</gene>
<proteinExistence type="predicted"/>
<sequence length="278" mass="31752">MELKLIGIDMDDTLLRENKTYDEERFKKVYEELKEQGITTVIASGNSYPRLDEYFSHMNHEDLYFAGDNGNYIVKKEEVLHKAVVDYPEIWEVAKKLSEMDNISSIYCDGVHSYSTGINKEYEDYILSYYGNLQIVDSLDEIKMDEIVKIANHMPSSLEEIKKNAQKITDEFSTFNAVSSGGGWFDIFDIHGGKGSAIQALQEKYNAKPEETMVFGDSQNDASMVEHAKYSVALSNADDKLKEISNYEIGSNEDQAVLDILEELIKKGSLEFMEQYKK</sequence>
<evidence type="ECO:0008006" key="3">
    <source>
        <dbReference type="Google" id="ProtNLM"/>
    </source>
</evidence>
<dbReference type="InterPro" id="IPR023214">
    <property type="entry name" value="HAD_sf"/>
</dbReference>
<organism evidence="1 2">
    <name type="scientific">Atopostipes suicloacalis DSM 15692</name>
    <dbReference type="NCBI Taxonomy" id="1121025"/>
    <lineage>
        <taxon>Bacteria</taxon>
        <taxon>Bacillati</taxon>
        <taxon>Bacillota</taxon>
        <taxon>Bacilli</taxon>
        <taxon>Lactobacillales</taxon>
        <taxon>Carnobacteriaceae</taxon>
        <taxon>Atopostipes</taxon>
    </lineage>
</organism>
<dbReference type="GO" id="GO:0016791">
    <property type="term" value="F:phosphatase activity"/>
    <property type="evidence" value="ECO:0007669"/>
    <property type="project" value="TreeGrafter"/>
</dbReference>
<dbReference type="Proteomes" id="UP000184128">
    <property type="component" value="Unassembled WGS sequence"/>
</dbReference>
<dbReference type="RefSeq" id="WP_073297441.1">
    <property type="nucleotide sequence ID" value="NZ_FQUF01000013.1"/>
</dbReference>
<dbReference type="GO" id="GO:0000287">
    <property type="term" value="F:magnesium ion binding"/>
    <property type="evidence" value="ECO:0007669"/>
    <property type="project" value="TreeGrafter"/>
</dbReference>
<accession>A0A1M4W004</accession>
<dbReference type="SFLD" id="SFLDS00003">
    <property type="entry name" value="Haloacid_Dehalogenase"/>
    <property type="match status" value="1"/>
</dbReference>
<keyword evidence="2" id="KW-1185">Reference proteome</keyword>
<dbReference type="SFLD" id="SFLDG01140">
    <property type="entry name" value="C2.B:_Phosphomannomutase_and_P"/>
    <property type="match status" value="1"/>
</dbReference>
<name>A0A1M4W004_9LACT</name>
<dbReference type="SUPFAM" id="SSF56784">
    <property type="entry name" value="HAD-like"/>
    <property type="match status" value="1"/>
</dbReference>
<dbReference type="Pfam" id="PF08282">
    <property type="entry name" value="Hydrolase_3"/>
    <property type="match status" value="1"/>
</dbReference>
<evidence type="ECO:0000313" key="2">
    <source>
        <dbReference type="Proteomes" id="UP000184128"/>
    </source>
</evidence>
<dbReference type="InterPro" id="IPR006379">
    <property type="entry name" value="HAD-SF_hydro_IIB"/>
</dbReference>